<dbReference type="GO" id="GO:0140359">
    <property type="term" value="F:ABC-type transporter activity"/>
    <property type="evidence" value="ECO:0007669"/>
    <property type="project" value="InterPro"/>
</dbReference>
<dbReference type="PROSITE" id="PS50893">
    <property type="entry name" value="ABC_TRANSPORTER_2"/>
    <property type="match status" value="1"/>
</dbReference>
<dbReference type="GO" id="GO:0016887">
    <property type="term" value="F:ATP hydrolysis activity"/>
    <property type="evidence" value="ECO:0007669"/>
    <property type="project" value="InterPro"/>
</dbReference>
<dbReference type="PANTHER" id="PTHR19229">
    <property type="entry name" value="ATP-BINDING CASSETTE TRANSPORTER SUBFAMILY A ABCA"/>
    <property type="match status" value="1"/>
</dbReference>
<keyword evidence="1" id="KW-0812">Transmembrane</keyword>
<dbReference type="GO" id="GO:0005524">
    <property type="term" value="F:ATP binding"/>
    <property type="evidence" value="ECO:0007669"/>
    <property type="project" value="InterPro"/>
</dbReference>
<dbReference type="OrthoDB" id="66620at2759"/>
<keyword evidence="1" id="KW-1133">Transmembrane helix</keyword>
<dbReference type="Proteomes" id="UP000821853">
    <property type="component" value="Unassembled WGS sequence"/>
</dbReference>
<dbReference type="OMA" id="EIFFALE"/>
<protein>
    <recommendedName>
        <fullName evidence="2">ABC transporter domain-containing protein</fullName>
    </recommendedName>
</protein>
<sequence length="744" mass="82131">MTSAPQRTPAIMPPVVFPASHPLDGWNAGKNGSEFCFVAQRSFLEPIAHRAAEILNVTKVTSLSSMQEVTRHFAKALQSPDKPGPGSLVAVIFNTTLLEMEEKTQKRKVISPLAEGPWVLDYQVRVNGINFDVNVHYRRFLLLPSALVLDSFGEMTHLLPIQYAVDTAYIEAVSTALERPLDYESSGMRELERMFGVSNANYWLSHFLSMETWVAMVGAFALLVLYGEQADERGESTAIIALTNPALVYLVLLCFGALLAVDAMLVSSSSRALRLLPHQGAFQADHQRLSGPVPALVLDGLRTIGEIRSDCPLMMLRKRTPSTLHVAAAAGGGGFKNFASADLTPDNVTIFQLIARALSSCAYTMILIWYIDNVTTCHGTKIAQPYHFLFKRTYWRPPIIVGTPPVATNTTSRHYEPEKEDAKPIMSISNVSKKYEDEPILNNVSLNIFSKQITVLLAPAGSAKTTLMKLITGWSAPDSGTITIGQYDVAQNTEAARRLIGYSPDDPVLFSDLTVEEHLVFFAMGKSLTNDTVRKDASRAIRDMGLTRYRNRCVEDLKAGYRRLLGVTIAMMPFSELRLHKGSDYKADDVESLIQKKHTFPPPRKALDNKGAVVFRLTGDSDKLSITMREIFFALELEKSRLGIDKMGVTVTTLEDVLESVSERRSVPASMPGSHEASAINEPPVVKKGNVAAKGNKAEKIASKMDNDAKPMQDEQIKQVAQLPLLTLLRFKSVAKKCRAKIFL</sequence>
<accession>A0A9J6H5S4</accession>
<gene>
    <name evidence="3" type="ORF">HPB48_023776</name>
</gene>
<dbReference type="VEuPathDB" id="VectorBase:HLOH_060724"/>
<evidence type="ECO:0000313" key="4">
    <source>
        <dbReference type="Proteomes" id="UP000821853"/>
    </source>
</evidence>
<dbReference type="InterPro" id="IPR003439">
    <property type="entry name" value="ABC_transporter-like_ATP-bd"/>
</dbReference>
<dbReference type="GO" id="GO:0016020">
    <property type="term" value="C:membrane"/>
    <property type="evidence" value="ECO:0007669"/>
    <property type="project" value="InterPro"/>
</dbReference>
<organism evidence="3 4">
    <name type="scientific">Haemaphysalis longicornis</name>
    <name type="common">Bush tick</name>
    <dbReference type="NCBI Taxonomy" id="44386"/>
    <lineage>
        <taxon>Eukaryota</taxon>
        <taxon>Metazoa</taxon>
        <taxon>Ecdysozoa</taxon>
        <taxon>Arthropoda</taxon>
        <taxon>Chelicerata</taxon>
        <taxon>Arachnida</taxon>
        <taxon>Acari</taxon>
        <taxon>Parasitiformes</taxon>
        <taxon>Ixodida</taxon>
        <taxon>Ixodoidea</taxon>
        <taxon>Ixodidae</taxon>
        <taxon>Haemaphysalinae</taxon>
        <taxon>Haemaphysalis</taxon>
    </lineage>
</organism>
<keyword evidence="1" id="KW-0472">Membrane</keyword>
<proteinExistence type="predicted"/>
<dbReference type="EMBL" id="JABSTR010000962">
    <property type="protein sequence ID" value="KAH9383054.1"/>
    <property type="molecule type" value="Genomic_DNA"/>
</dbReference>
<comment type="caution">
    <text evidence="3">The sequence shown here is derived from an EMBL/GenBank/DDBJ whole genome shotgun (WGS) entry which is preliminary data.</text>
</comment>
<dbReference type="InterPro" id="IPR027417">
    <property type="entry name" value="P-loop_NTPase"/>
</dbReference>
<evidence type="ECO:0000313" key="3">
    <source>
        <dbReference type="EMBL" id="KAH9383054.1"/>
    </source>
</evidence>
<dbReference type="PANTHER" id="PTHR19229:SF250">
    <property type="entry name" value="ABC TRANSPORTER DOMAIN-CONTAINING PROTEIN-RELATED"/>
    <property type="match status" value="1"/>
</dbReference>
<feature type="domain" description="ABC transporter" evidence="2">
    <location>
        <begin position="426"/>
        <end position="661"/>
    </location>
</feature>
<evidence type="ECO:0000256" key="1">
    <source>
        <dbReference type="SAM" id="Phobius"/>
    </source>
</evidence>
<keyword evidence="4" id="KW-1185">Reference proteome</keyword>
<dbReference type="Pfam" id="PF00005">
    <property type="entry name" value="ABC_tran"/>
    <property type="match status" value="1"/>
</dbReference>
<reference evidence="3 4" key="1">
    <citation type="journal article" date="2020" name="Cell">
        <title>Large-Scale Comparative Analyses of Tick Genomes Elucidate Their Genetic Diversity and Vector Capacities.</title>
        <authorList>
            <consortium name="Tick Genome and Microbiome Consortium (TIGMIC)"/>
            <person name="Jia N."/>
            <person name="Wang J."/>
            <person name="Shi W."/>
            <person name="Du L."/>
            <person name="Sun Y."/>
            <person name="Zhan W."/>
            <person name="Jiang J.F."/>
            <person name="Wang Q."/>
            <person name="Zhang B."/>
            <person name="Ji P."/>
            <person name="Bell-Sakyi L."/>
            <person name="Cui X.M."/>
            <person name="Yuan T.T."/>
            <person name="Jiang B.G."/>
            <person name="Yang W.F."/>
            <person name="Lam T.T."/>
            <person name="Chang Q.C."/>
            <person name="Ding S.J."/>
            <person name="Wang X.J."/>
            <person name="Zhu J.G."/>
            <person name="Ruan X.D."/>
            <person name="Zhao L."/>
            <person name="Wei J.T."/>
            <person name="Ye R.Z."/>
            <person name="Que T.C."/>
            <person name="Du C.H."/>
            <person name="Zhou Y.H."/>
            <person name="Cheng J.X."/>
            <person name="Dai P.F."/>
            <person name="Guo W.B."/>
            <person name="Han X.H."/>
            <person name="Huang E.J."/>
            <person name="Li L.F."/>
            <person name="Wei W."/>
            <person name="Gao Y.C."/>
            <person name="Liu J.Z."/>
            <person name="Shao H.Z."/>
            <person name="Wang X."/>
            <person name="Wang C.C."/>
            <person name="Yang T.C."/>
            <person name="Huo Q.B."/>
            <person name="Li W."/>
            <person name="Chen H.Y."/>
            <person name="Chen S.E."/>
            <person name="Zhou L.G."/>
            <person name="Ni X.B."/>
            <person name="Tian J.H."/>
            <person name="Sheng Y."/>
            <person name="Liu T."/>
            <person name="Pan Y.S."/>
            <person name="Xia L.Y."/>
            <person name="Li J."/>
            <person name="Zhao F."/>
            <person name="Cao W.C."/>
        </authorList>
    </citation>
    <scope>NUCLEOTIDE SEQUENCE [LARGE SCALE GENOMIC DNA]</scope>
    <source>
        <strain evidence="3">HaeL-2018</strain>
    </source>
</reference>
<dbReference type="Gene3D" id="3.40.50.300">
    <property type="entry name" value="P-loop containing nucleotide triphosphate hydrolases"/>
    <property type="match status" value="1"/>
</dbReference>
<name>A0A9J6H5S4_HAELO</name>
<feature type="transmembrane region" description="Helical" evidence="1">
    <location>
        <begin position="203"/>
        <end position="226"/>
    </location>
</feature>
<dbReference type="InterPro" id="IPR026082">
    <property type="entry name" value="ABCA"/>
</dbReference>
<feature type="transmembrane region" description="Helical" evidence="1">
    <location>
        <begin position="246"/>
        <end position="266"/>
    </location>
</feature>
<evidence type="ECO:0000259" key="2">
    <source>
        <dbReference type="PROSITE" id="PS50893"/>
    </source>
</evidence>
<dbReference type="AlphaFoldDB" id="A0A9J6H5S4"/>
<dbReference type="SUPFAM" id="SSF52540">
    <property type="entry name" value="P-loop containing nucleoside triphosphate hydrolases"/>
    <property type="match status" value="1"/>
</dbReference>